<dbReference type="InterPro" id="IPR036259">
    <property type="entry name" value="MFS_trans_sf"/>
</dbReference>
<feature type="transmembrane region" description="Helical" evidence="8">
    <location>
        <begin position="223"/>
        <end position="242"/>
    </location>
</feature>
<feature type="transmembrane region" description="Helical" evidence="8">
    <location>
        <begin position="76"/>
        <end position="95"/>
    </location>
</feature>
<dbReference type="RefSeq" id="WP_018027138.1">
    <property type="nucleotide sequence ID" value="NZ_JRNI01000023.1"/>
</dbReference>
<comment type="subcellular location">
    <subcellularLocation>
        <location evidence="1">Cell membrane</location>
        <topology evidence="1">Multi-pass membrane protein</topology>
    </subcellularLocation>
</comment>
<feature type="transmembrane region" description="Helical" evidence="8">
    <location>
        <begin position="36"/>
        <end position="56"/>
    </location>
</feature>
<dbReference type="PANTHER" id="PTHR42718:SF46">
    <property type="entry name" value="BLR6921 PROTEIN"/>
    <property type="match status" value="1"/>
</dbReference>
<proteinExistence type="predicted"/>
<feature type="transmembrane region" description="Helical" evidence="8">
    <location>
        <begin position="133"/>
        <end position="153"/>
    </location>
</feature>
<protein>
    <recommendedName>
        <fullName evidence="9">Major facilitator superfamily (MFS) profile domain-containing protein</fullName>
    </recommendedName>
</protein>
<keyword evidence="3" id="KW-1003">Cell membrane</keyword>
<accession>A0A095Z799</accession>
<comment type="caution">
    <text evidence="10">The sequence shown here is derived from an EMBL/GenBank/DDBJ whole genome shotgun (WGS) entry which is preliminary data.</text>
</comment>
<dbReference type="EMBL" id="JRNI01000023">
    <property type="protein sequence ID" value="KGF30553.1"/>
    <property type="molecule type" value="Genomic_DNA"/>
</dbReference>
<feature type="region of interest" description="Disordered" evidence="7">
    <location>
        <begin position="1"/>
        <end position="30"/>
    </location>
</feature>
<evidence type="ECO:0000256" key="1">
    <source>
        <dbReference type="ARBA" id="ARBA00004651"/>
    </source>
</evidence>
<evidence type="ECO:0000256" key="3">
    <source>
        <dbReference type="ARBA" id="ARBA00022475"/>
    </source>
</evidence>
<dbReference type="InterPro" id="IPR020846">
    <property type="entry name" value="MFS_dom"/>
</dbReference>
<feature type="transmembrane region" description="Helical" evidence="8">
    <location>
        <begin position="165"/>
        <end position="185"/>
    </location>
</feature>
<feature type="transmembrane region" description="Helical" evidence="8">
    <location>
        <begin position="191"/>
        <end position="211"/>
    </location>
</feature>
<dbReference type="Gene3D" id="1.20.1250.20">
    <property type="entry name" value="MFS general substrate transporter like domains"/>
    <property type="match status" value="1"/>
</dbReference>
<keyword evidence="6 8" id="KW-0472">Membrane</keyword>
<keyword evidence="5 8" id="KW-1133">Transmembrane helix</keyword>
<feature type="compositionally biased region" description="Low complexity" evidence="7">
    <location>
        <begin position="8"/>
        <end position="19"/>
    </location>
</feature>
<feature type="transmembrane region" description="Helical" evidence="8">
    <location>
        <begin position="349"/>
        <end position="370"/>
    </location>
</feature>
<keyword evidence="2" id="KW-0813">Transport</keyword>
<dbReference type="GO" id="GO:0005886">
    <property type="term" value="C:plasma membrane"/>
    <property type="evidence" value="ECO:0007669"/>
    <property type="project" value="UniProtKB-SubCell"/>
</dbReference>
<organism evidence="10 11">
    <name type="scientific">Oligella urethralis DNF00040</name>
    <dbReference type="NCBI Taxonomy" id="1401065"/>
    <lineage>
        <taxon>Bacteria</taxon>
        <taxon>Pseudomonadati</taxon>
        <taxon>Pseudomonadota</taxon>
        <taxon>Betaproteobacteria</taxon>
        <taxon>Burkholderiales</taxon>
        <taxon>Alcaligenaceae</taxon>
        <taxon>Oligella</taxon>
    </lineage>
</organism>
<dbReference type="SUPFAM" id="SSF103473">
    <property type="entry name" value="MFS general substrate transporter"/>
    <property type="match status" value="1"/>
</dbReference>
<evidence type="ECO:0000259" key="9">
    <source>
        <dbReference type="PROSITE" id="PS50850"/>
    </source>
</evidence>
<dbReference type="CDD" id="cd17321">
    <property type="entry name" value="MFS_MMR_MDR_like"/>
    <property type="match status" value="1"/>
</dbReference>
<dbReference type="GeneID" id="93428704"/>
<evidence type="ECO:0000256" key="8">
    <source>
        <dbReference type="SAM" id="Phobius"/>
    </source>
</evidence>
<evidence type="ECO:0000256" key="4">
    <source>
        <dbReference type="ARBA" id="ARBA00022692"/>
    </source>
</evidence>
<dbReference type="OrthoDB" id="9807274at2"/>
<feature type="transmembrane region" description="Helical" evidence="8">
    <location>
        <begin position="376"/>
        <end position="393"/>
    </location>
</feature>
<feature type="transmembrane region" description="Helical" evidence="8">
    <location>
        <begin position="107"/>
        <end position="127"/>
    </location>
</feature>
<gene>
    <name evidence="10" type="ORF">HMPREF2130_06210</name>
</gene>
<evidence type="ECO:0000313" key="10">
    <source>
        <dbReference type="EMBL" id="KGF30553.1"/>
    </source>
</evidence>
<evidence type="ECO:0000256" key="5">
    <source>
        <dbReference type="ARBA" id="ARBA00022989"/>
    </source>
</evidence>
<sequence length="475" mass="50975">MPKLNAKPSSISQPQRQSPALKPAQGSAGLPKPRRYWAVAAILLAITISVMDASIANLALPTISKELGIPPHLTVWIVNAYLVTLIATTIPLSAVGERIGFIRMFRCGILIFMCGSTLCALATNLPMLVTGRVVNGLGGAVMMSIFGAMMRHIYPPREIANGISLNAMMVGVSAILSPALGAFIISIASWHWIFIFPIPICLISLIFSHYLPRVDALNKPYDFHSALLNIITFACFITGLNLLTNQTLISMALLSIATISGTLLWRRSQRQAAPLFPVDLLKIPTFKYAVIVSALSFGTASSAMLSLPFFYENIIGLPTKTVGLLFMAWPIGSTLMARPSARLSAIYPASILAAIGSCIMLASLLLLTFIPHSAWLGWYALCMFCCGLGFGFIQTPNNKTILLSTPLNRSGATGAMQSGARMFGQSTGAALVAVSFHLSAERGVFLALSISVLSIAIASLINLIRFFRGQDIEIL</sequence>
<dbReference type="eggNOG" id="COG0477">
    <property type="taxonomic scope" value="Bacteria"/>
</dbReference>
<feature type="transmembrane region" description="Helical" evidence="8">
    <location>
        <begin position="248"/>
        <end position="265"/>
    </location>
</feature>
<evidence type="ECO:0000256" key="7">
    <source>
        <dbReference type="SAM" id="MobiDB-lite"/>
    </source>
</evidence>
<dbReference type="InterPro" id="IPR011701">
    <property type="entry name" value="MFS"/>
</dbReference>
<reference evidence="10 11" key="1">
    <citation type="submission" date="2014-07" db="EMBL/GenBank/DDBJ databases">
        <authorList>
            <person name="McCorrison J."/>
            <person name="Sanka R."/>
            <person name="Torralba M."/>
            <person name="Gillis M."/>
            <person name="Haft D.H."/>
            <person name="Methe B."/>
            <person name="Sutton G."/>
            <person name="Nelson K.E."/>
        </authorList>
    </citation>
    <scope>NUCLEOTIDE SEQUENCE [LARGE SCALE GENOMIC DNA]</scope>
    <source>
        <strain evidence="10 11">DNF00040</strain>
    </source>
</reference>
<dbReference type="Pfam" id="PF07690">
    <property type="entry name" value="MFS_1"/>
    <property type="match status" value="1"/>
</dbReference>
<evidence type="ECO:0000256" key="2">
    <source>
        <dbReference type="ARBA" id="ARBA00022448"/>
    </source>
</evidence>
<feature type="transmembrane region" description="Helical" evidence="8">
    <location>
        <begin position="444"/>
        <end position="467"/>
    </location>
</feature>
<evidence type="ECO:0000256" key="6">
    <source>
        <dbReference type="ARBA" id="ARBA00023136"/>
    </source>
</evidence>
<name>A0A095Z799_9BURK</name>
<dbReference type="Gene3D" id="1.20.1720.10">
    <property type="entry name" value="Multidrug resistance protein D"/>
    <property type="match status" value="1"/>
</dbReference>
<keyword evidence="4 8" id="KW-0812">Transmembrane</keyword>
<dbReference type="GO" id="GO:0022857">
    <property type="term" value="F:transmembrane transporter activity"/>
    <property type="evidence" value="ECO:0007669"/>
    <property type="project" value="InterPro"/>
</dbReference>
<dbReference type="AlphaFoldDB" id="A0A095Z799"/>
<dbReference type="PROSITE" id="PS50850">
    <property type="entry name" value="MFS"/>
    <property type="match status" value="1"/>
</dbReference>
<dbReference type="Proteomes" id="UP000029629">
    <property type="component" value="Unassembled WGS sequence"/>
</dbReference>
<feature type="domain" description="Major facilitator superfamily (MFS) profile" evidence="9">
    <location>
        <begin position="38"/>
        <end position="467"/>
    </location>
</feature>
<feature type="transmembrane region" description="Helical" evidence="8">
    <location>
        <begin position="286"/>
        <end position="311"/>
    </location>
</feature>
<evidence type="ECO:0000313" key="11">
    <source>
        <dbReference type="Proteomes" id="UP000029629"/>
    </source>
</evidence>
<keyword evidence="11" id="KW-1185">Reference proteome</keyword>
<dbReference type="PANTHER" id="PTHR42718">
    <property type="entry name" value="MAJOR FACILITATOR SUPERFAMILY MULTIDRUG TRANSPORTER MFSC"/>
    <property type="match status" value="1"/>
</dbReference>